<dbReference type="GO" id="GO:0005524">
    <property type="term" value="F:ATP binding"/>
    <property type="evidence" value="ECO:0007669"/>
    <property type="project" value="UniProtKB-UniRule"/>
</dbReference>
<evidence type="ECO:0000256" key="9">
    <source>
        <dbReference type="ARBA" id="ARBA00023146"/>
    </source>
</evidence>
<dbReference type="Pfam" id="PF00133">
    <property type="entry name" value="tRNA-synt_1"/>
    <property type="match status" value="2"/>
</dbReference>
<dbReference type="InterPro" id="IPR009080">
    <property type="entry name" value="tRNAsynth_Ia_anticodon-bd"/>
</dbReference>
<evidence type="ECO:0000259" key="14">
    <source>
        <dbReference type="Pfam" id="PF10458"/>
    </source>
</evidence>
<dbReference type="InterPro" id="IPR033705">
    <property type="entry name" value="Anticodon_Ia_Val"/>
</dbReference>
<dbReference type="HAMAP" id="MF_02004">
    <property type="entry name" value="Val_tRNA_synth_type1"/>
    <property type="match status" value="1"/>
</dbReference>
<feature type="domain" description="Aminoacyl-tRNA synthetase class Ia" evidence="12">
    <location>
        <begin position="15"/>
        <end position="425"/>
    </location>
</feature>
<dbReference type="Pfam" id="PF10458">
    <property type="entry name" value="Val_tRNA-synt_C"/>
    <property type="match status" value="1"/>
</dbReference>
<comment type="subcellular location">
    <subcellularLocation>
        <location evidence="1 11">Cytoplasm</location>
    </subcellularLocation>
</comment>
<keyword evidence="5 11" id="KW-0547">Nucleotide-binding</keyword>
<dbReference type="CDD" id="cd00817">
    <property type="entry name" value="ValRS_core"/>
    <property type="match status" value="1"/>
</dbReference>
<dbReference type="OrthoDB" id="9810365at2"/>
<dbReference type="InterPro" id="IPR010978">
    <property type="entry name" value="tRNA-bd_arm"/>
</dbReference>
<dbReference type="EC" id="6.1.1.9" evidence="11"/>
<evidence type="ECO:0000313" key="16">
    <source>
        <dbReference type="Proteomes" id="UP000290985"/>
    </source>
</evidence>
<name>A0A449B1H0_9BACT</name>
<keyword evidence="6 11" id="KW-0067">ATP-binding</keyword>
<evidence type="ECO:0000256" key="3">
    <source>
        <dbReference type="ARBA" id="ARBA00022490"/>
    </source>
</evidence>
<accession>A0A449B1H0</accession>
<feature type="short sequence motif" description="'KMSKS' region" evidence="11">
    <location>
        <begin position="513"/>
        <end position="517"/>
    </location>
</feature>
<dbReference type="Gene3D" id="1.10.287.380">
    <property type="entry name" value="Valyl-tRNA synthetase, C-terminal domain"/>
    <property type="match status" value="1"/>
</dbReference>
<dbReference type="Gene3D" id="1.10.730.10">
    <property type="entry name" value="Isoleucyl-tRNA Synthetase, Domain 1"/>
    <property type="match status" value="1"/>
</dbReference>
<keyword evidence="9 11" id="KW-0030">Aminoacyl-tRNA synthetase</keyword>
<comment type="domain">
    <text evidence="11">The C-terminal coiled-coil domain is crucial for aminoacylation activity.</text>
</comment>
<comment type="function">
    <text evidence="11">Catalyzes the attachment of valine to tRNA(Val). As ValRS can inadvertently accommodate and process structurally similar amino acids such as threonine, to avoid such errors, it has a 'posttransfer' editing activity that hydrolyzes mischarged Thr-tRNA(Val) in a tRNA-dependent manner.</text>
</comment>
<keyword evidence="3 11" id="KW-0963">Cytoplasm</keyword>
<dbReference type="KEGG" id="mcit:NCTC10181_00253"/>
<dbReference type="SUPFAM" id="SSF46589">
    <property type="entry name" value="tRNA-binding arm"/>
    <property type="match status" value="1"/>
</dbReference>
<feature type="binding site" evidence="11">
    <location>
        <position position="516"/>
    </location>
    <ligand>
        <name>ATP</name>
        <dbReference type="ChEBI" id="CHEBI:30616"/>
    </ligand>
</feature>
<dbReference type="InterPro" id="IPR037118">
    <property type="entry name" value="Val-tRNA_synth_C_sf"/>
</dbReference>
<dbReference type="InterPro" id="IPR013155">
    <property type="entry name" value="M/V/L/I-tRNA-synth_anticd-bd"/>
</dbReference>
<evidence type="ECO:0000256" key="11">
    <source>
        <dbReference type="HAMAP-Rule" id="MF_02004"/>
    </source>
</evidence>
<dbReference type="PRINTS" id="PR00986">
    <property type="entry name" value="TRNASYNTHVAL"/>
</dbReference>
<dbReference type="NCBIfam" id="TIGR00422">
    <property type="entry name" value="valS"/>
    <property type="match status" value="1"/>
</dbReference>
<protein>
    <recommendedName>
        <fullName evidence="11">Valine--tRNA ligase</fullName>
        <ecNumber evidence="11">6.1.1.9</ecNumber>
    </recommendedName>
    <alternativeName>
        <fullName evidence="11">Valyl-tRNA synthetase</fullName>
        <shortName evidence="11">ValRS</shortName>
    </alternativeName>
</protein>
<feature type="domain" description="Aminoacyl-tRNA synthetase class Ia" evidence="12">
    <location>
        <begin position="430"/>
        <end position="553"/>
    </location>
</feature>
<dbReference type="NCBIfam" id="NF004349">
    <property type="entry name" value="PRK05729.1"/>
    <property type="match status" value="1"/>
</dbReference>
<evidence type="ECO:0000256" key="10">
    <source>
        <dbReference type="ARBA" id="ARBA00047552"/>
    </source>
</evidence>
<comment type="subunit">
    <text evidence="2 11">Monomer.</text>
</comment>
<dbReference type="RefSeq" id="WP_129725248.1">
    <property type="nucleotide sequence ID" value="NZ_LR215036.1"/>
</dbReference>
<dbReference type="GO" id="GO:0002161">
    <property type="term" value="F:aminoacyl-tRNA deacylase activity"/>
    <property type="evidence" value="ECO:0007669"/>
    <property type="project" value="InterPro"/>
</dbReference>
<dbReference type="InterPro" id="IPR019499">
    <property type="entry name" value="Val-tRNA_synth_tRNA-bd"/>
</dbReference>
<dbReference type="InterPro" id="IPR002300">
    <property type="entry name" value="aa-tRNA-synth_Ia"/>
</dbReference>
<dbReference type="InterPro" id="IPR002303">
    <property type="entry name" value="Valyl-tRNA_ligase"/>
</dbReference>
<feature type="domain" description="Valyl-tRNA synthetase tRNA-binding arm" evidence="14">
    <location>
        <begin position="771"/>
        <end position="824"/>
    </location>
</feature>
<dbReference type="PANTHER" id="PTHR11946">
    <property type="entry name" value="VALYL-TRNA SYNTHETASES"/>
    <property type="match status" value="1"/>
</dbReference>
<dbReference type="SUPFAM" id="SSF50677">
    <property type="entry name" value="ValRS/IleRS/LeuRS editing domain"/>
    <property type="match status" value="1"/>
</dbReference>
<keyword evidence="16" id="KW-1185">Reference proteome</keyword>
<dbReference type="GO" id="GO:0004832">
    <property type="term" value="F:valine-tRNA ligase activity"/>
    <property type="evidence" value="ECO:0007669"/>
    <property type="project" value="UniProtKB-UniRule"/>
</dbReference>
<evidence type="ECO:0000256" key="7">
    <source>
        <dbReference type="ARBA" id="ARBA00022917"/>
    </source>
</evidence>
<dbReference type="SUPFAM" id="SSF52374">
    <property type="entry name" value="Nucleotidylyl transferase"/>
    <property type="match status" value="1"/>
</dbReference>
<evidence type="ECO:0000256" key="4">
    <source>
        <dbReference type="ARBA" id="ARBA00022598"/>
    </source>
</evidence>
<evidence type="ECO:0000256" key="8">
    <source>
        <dbReference type="ARBA" id="ARBA00023054"/>
    </source>
</evidence>
<evidence type="ECO:0000313" key="15">
    <source>
        <dbReference type="EMBL" id="VEU74416.1"/>
    </source>
</evidence>
<dbReference type="GO" id="GO:0006438">
    <property type="term" value="P:valyl-tRNA aminoacylation"/>
    <property type="evidence" value="ECO:0007669"/>
    <property type="project" value="UniProtKB-UniRule"/>
</dbReference>
<evidence type="ECO:0000256" key="6">
    <source>
        <dbReference type="ARBA" id="ARBA00022840"/>
    </source>
</evidence>
<feature type="coiled-coil region" evidence="11">
    <location>
        <begin position="760"/>
        <end position="823"/>
    </location>
</feature>
<keyword evidence="4 11" id="KW-0436">Ligase</keyword>
<dbReference type="AlphaFoldDB" id="A0A449B1H0"/>
<dbReference type="Pfam" id="PF08264">
    <property type="entry name" value="Anticodon_1"/>
    <property type="match status" value="1"/>
</dbReference>
<comment type="similarity">
    <text evidence="11">Belongs to the class-I aminoacyl-tRNA synthetase family. ValS type 1 subfamily.</text>
</comment>
<organism evidence="15 16">
    <name type="scientific">Mycoplasmopsis citelli</name>
    <dbReference type="NCBI Taxonomy" id="171281"/>
    <lineage>
        <taxon>Bacteria</taxon>
        <taxon>Bacillati</taxon>
        <taxon>Mycoplasmatota</taxon>
        <taxon>Mycoplasmoidales</taxon>
        <taxon>Metamycoplasmataceae</taxon>
        <taxon>Mycoplasmopsis</taxon>
    </lineage>
</organism>
<dbReference type="InterPro" id="IPR001412">
    <property type="entry name" value="aa-tRNA-synth_I_CS"/>
</dbReference>
<gene>
    <name evidence="11 15" type="primary">valS</name>
    <name evidence="15" type="ORF">NCTC10181_00253</name>
</gene>
<evidence type="ECO:0000256" key="2">
    <source>
        <dbReference type="ARBA" id="ARBA00011245"/>
    </source>
</evidence>
<evidence type="ECO:0000259" key="12">
    <source>
        <dbReference type="Pfam" id="PF00133"/>
    </source>
</evidence>
<sequence length="828" mass="97101">MNKIYDHKKVEAGIEQKWVKKKFFMTHDKSKKPFSILLPPPNVTGKLHLGHALDVYIPDTLIRYKKLKGYDVMWLPGMDHAGIATQSKVEDVLYQSTGLTRHDLGREKFLNKIWEWKDEYAQVFRQQWSKVGLALDYSKERFTLDADANKAVNKVFIDLYNKGFIYRGLRAINWDIKLQTALSNIEVNPEPTAQKMYYINYHLENSNKFLTIATVRTETLLSDVALVFNPKDKRYQQFLGQKVIHPLTGKAIPILESDYVDPNFGTGVMKLSAHAEADIEIIQKLNLEIIETIDKSGLINAPGSRFDKMERFEARQAIAKYLQEHNKLLKVEDTISNVGLSERSKNPVEILVLPQWFVKMDHFAKVILEELKTKEAVKFFPKRFKNVLKKWMENIHDWNISRQLWWGHQIPAWYNKNGNIKVQEESPGKDWVQDPDVLDTWFSSGIAPFSFLRWPTKNEDLNRFYPFSLLVTGYDLIFFWVARMYFLGKEFMGEKPFKHLLLHGLIRDQYGQKMSKSLNNGVDPMDMVEQYGSDALRWFLITNTSPGMDIKFSTEKVQSAWRINNKLWNIAHFINSLDAKNVQKSDADYWINNKLASLNKVINKAMKNYDFAVVGTEIQRYLFNDLSGWYIEMIKNNPSKKHALEVLRKTLIILHPFMPFITDKIYSELFDAELLDNNIPMIRITKQTQYIDNIIEIVTEIRKYRETNQISKKEYINYALEKQLNQEHLQIINKMAYAQYVPNSDFLITLSKNNLFIQINEQLKEQNKQLLLEKIKFTQSEIDRASKILSNANFVAKAPKEKVQIEQEKLAKYQQDLIKYQEELKCKY</sequence>
<evidence type="ECO:0000256" key="5">
    <source>
        <dbReference type="ARBA" id="ARBA00022741"/>
    </source>
</evidence>
<reference evidence="15 16" key="1">
    <citation type="submission" date="2019-01" db="EMBL/GenBank/DDBJ databases">
        <authorList>
            <consortium name="Pathogen Informatics"/>
        </authorList>
    </citation>
    <scope>NUCLEOTIDE SEQUENCE [LARGE SCALE GENOMIC DNA]</scope>
    <source>
        <strain evidence="15 16">NCTC10181</strain>
    </source>
</reference>
<dbReference type="FunFam" id="3.40.50.620:FF:000032">
    <property type="entry name" value="Valine--tRNA ligase"/>
    <property type="match status" value="1"/>
</dbReference>
<dbReference type="PANTHER" id="PTHR11946:SF93">
    <property type="entry name" value="VALINE--TRNA LIGASE, CHLOROPLASTIC_MITOCHONDRIAL 2"/>
    <property type="match status" value="1"/>
</dbReference>
<feature type="short sequence motif" description="'HIGH' region" evidence="11">
    <location>
        <begin position="41"/>
        <end position="51"/>
    </location>
</feature>
<comment type="domain">
    <text evidence="11">ValRS has two distinct active sites: one for aminoacylation and one for editing. The misactivated threonine is translocated from the active site to the editing site.</text>
</comment>
<keyword evidence="7 11" id="KW-0648">Protein biosynthesis</keyword>
<feature type="domain" description="Methionyl/Valyl/Leucyl/Isoleucyl-tRNA synthetase anticodon-binding" evidence="13">
    <location>
        <begin position="588"/>
        <end position="714"/>
    </location>
</feature>
<dbReference type="InterPro" id="IPR009008">
    <property type="entry name" value="Val/Leu/Ile-tRNA-synth_edit"/>
</dbReference>
<dbReference type="PROSITE" id="PS00178">
    <property type="entry name" value="AA_TRNA_LIGASE_I"/>
    <property type="match status" value="1"/>
</dbReference>
<dbReference type="CDD" id="cd07962">
    <property type="entry name" value="Anticodon_Ia_Val"/>
    <property type="match status" value="1"/>
</dbReference>
<dbReference type="SUPFAM" id="SSF47323">
    <property type="entry name" value="Anticodon-binding domain of a subclass of class I aminoacyl-tRNA synthetases"/>
    <property type="match status" value="1"/>
</dbReference>
<dbReference type="Proteomes" id="UP000290985">
    <property type="component" value="Chromosome"/>
</dbReference>
<dbReference type="Gene3D" id="3.40.50.620">
    <property type="entry name" value="HUPs"/>
    <property type="match status" value="2"/>
</dbReference>
<proteinExistence type="inferred from homology"/>
<dbReference type="EMBL" id="LR215036">
    <property type="protein sequence ID" value="VEU74416.1"/>
    <property type="molecule type" value="Genomic_DNA"/>
</dbReference>
<dbReference type="InterPro" id="IPR014729">
    <property type="entry name" value="Rossmann-like_a/b/a_fold"/>
</dbReference>
<dbReference type="GO" id="GO:0005829">
    <property type="term" value="C:cytosol"/>
    <property type="evidence" value="ECO:0007669"/>
    <property type="project" value="TreeGrafter"/>
</dbReference>
<keyword evidence="8 11" id="KW-0175">Coiled coil</keyword>
<comment type="catalytic activity">
    <reaction evidence="10 11">
        <text>tRNA(Val) + L-valine + ATP = L-valyl-tRNA(Val) + AMP + diphosphate</text>
        <dbReference type="Rhea" id="RHEA:10704"/>
        <dbReference type="Rhea" id="RHEA-COMP:9672"/>
        <dbReference type="Rhea" id="RHEA-COMP:9708"/>
        <dbReference type="ChEBI" id="CHEBI:30616"/>
        <dbReference type="ChEBI" id="CHEBI:33019"/>
        <dbReference type="ChEBI" id="CHEBI:57762"/>
        <dbReference type="ChEBI" id="CHEBI:78442"/>
        <dbReference type="ChEBI" id="CHEBI:78537"/>
        <dbReference type="ChEBI" id="CHEBI:456215"/>
        <dbReference type="EC" id="6.1.1.9"/>
    </reaction>
</comment>
<evidence type="ECO:0000259" key="13">
    <source>
        <dbReference type="Pfam" id="PF08264"/>
    </source>
</evidence>
<evidence type="ECO:0000256" key="1">
    <source>
        <dbReference type="ARBA" id="ARBA00004496"/>
    </source>
</evidence>